<proteinExistence type="predicted"/>
<feature type="compositionally biased region" description="Polar residues" evidence="1">
    <location>
        <begin position="42"/>
        <end position="53"/>
    </location>
</feature>
<organism evidence="2 3">
    <name type="scientific">Caerostris darwini</name>
    <dbReference type="NCBI Taxonomy" id="1538125"/>
    <lineage>
        <taxon>Eukaryota</taxon>
        <taxon>Metazoa</taxon>
        <taxon>Ecdysozoa</taxon>
        <taxon>Arthropoda</taxon>
        <taxon>Chelicerata</taxon>
        <taxon>Arachnida</taxon>
        <taxon>Araneae</taxon>
        <taxon>Araneomorphae</taxon>
        <taxon>Entelegynae</taxon>
        <taxon>Araneoidea</taxon>
        <taxon>Araneidae</taxon>
        <taxon>Caerostris</taxon>
    </lineage>
</organism>
<dbReference type="EMBL" id="BPLQ01009251">
    <property type="protein sequence ID" value="GIY42701.1"/>
    <property type="molecule type" value="Genomic_DNA"/>
</dbReference>
<sequence>MPSCYPNAKLTHSSSFLKSPEPDSLFLFVSPETKHFPGNGWFHTNITETQTPESVGGGEKAGKFWNQGFKKAGWRVGWTFPTIN</sequence>
<evidence type="ECO:0000313" key="3">
    <source>
        <dbReference type="Proteomes" id="UP001054837"/>
    </source>
</evidence>
<reference evidence="2 3" key="1">
    <citation type="submission" date="2021-06" db="EMBL/GenBank/DDBJ databases">
        <title>Caerostris darwini draft genome.</title>
        <authorList>
            <person name="Kono N."/>
            <person name="Arakawa K."/>
        </authorList>
    </citation>
    <scope>NUCLEOTIDE SEQUENCE [LARGE SCALE GENOMIC DNA]</scope>
</reference>
<name>A0AAV4TBH7_9ARAC</name>
<keyword evidence="3" id="KW-1185">Reference proteome</keyword>
<evidence type="ECO:0000256" key="1">
    <source>
        <dbReference type="SAM" id="MobiDB-lite"/>
    </source>
</evidence>
<evidence type="ECO:0000313" key="2">
    <source>
        <dbReference type="EMBL" id="GIY42701.1"/>
    </source>
</evidence>
<dbReference type="AlphaFoldDB" id="A0AAV4TBH7"/>
<feature type="region of interest" description="Disordered" evidence="1">
    <location>
        <begin position="39"/>
        <end position="62"/>
    </location>
</feature>
<gene>
    <name evidence="2" type="ORF">CDAR_461911</name>
</gene>
<comment type="caution">
    <text evidence="2">The sequence shown here is derived from an EMBL/GenBank/DDBJ whole genome shotgun (WGS) entry which is preliminary data.</text>
</comment>
<dbReference type="Proteomes" id="UP001054837">
    <property type="component" value="Unassembled WGS sequence"/>
</dbReference>
<protein>
    <submittedName>
        <fullName evidence="2">Uncharacterized protein</fullName>
    </submittedName>
</protein>
<accession>A0AAV4TBH7</accession>